<keyword evidence="1" id="KW-0812">Transmembrane</keyword>
<keyword evidence="1" id="KW-0472">Membrane</keyword>
<feature type="transmembrane region" description="Helical" evidence="1">
    <location>
        <begin position="7"/>
        <end position="27"/>
    </location>
</feature>
<dbReference type="RefSeq" id="WP_098890061.1">
    <property type="nucleotide sequence ID" value="NZ_JBEGIE010000066.1"/>
</dbReference>
<evidence type="ECO:0008006" key="4">
    <source>
        <dbReference type="Google" id="ProtNLM"/>
    </source>
</evidence>
<protein>
    <recommendedName>
        <fullName evidence="4">Histidine kinase</fullName>
    </recommendedName>
</protein>
<dbReference type="Proteomes" id="UP001552502">
    <property type="component" value="Unassembled WGS sequence"/>
</dbReference>
<name>A0ABV3IIH0_9BACI</name>
<sequence>MMKIARIVMIIAIVIVIVIIAGLIAPFSLKEKIVHTLGMFVYGAIGLGGITLLDNIIKKQRKEE</sequence>
<evidence type="ECO:0000256" key="1">
    <source>
        <dbReference type="SAM" id="Phobius"/>
    </source>
</evidence>
<keyword evidence="3" id="KW-1185">Reference proteome</keyword>
<gene>
    <name evidence="2" type="ORF">MRBLBA1_005073</name>
</gene>
<comment type="caution">
    <text evidence="2">The sequence shown here is derived from an EMBL/GenBank/DDBJ whole genome shotgun (WGS) entry which is preliminary data.</text>
</comment>
<keyword evidence="1" id="KW-1133">Transmembrane helix</keyword>
<feature type="transmembrane region" description="Helical" evidence="1">
    <location>
        <begin position="33"/>
        <end position="53"/>
    </location>
</feature>
<reference evidence="2 3" key="1">
    <citation type="journal article" date="2023" name="Proc. Natl. Acad. Sci. U.S.A.">
        <title>Bacterial tolerance to host-exuded specialized metabolites structures the maize root microbiome.</title>
        <authorList>
            <person name="Thoenen L."/>
            <person name="Giroud C."/>
            <person name="Kreuzer M."/>
            <person name="Waelchli J."/>
            <person name="Gfeller V."/>
            <person name="Deslandes-Herold G."/>
            <person name="Mateo P."/>
            <person name="Robert C.A.M."/>
            <person name="Ahrens C.H."/>
            <person name="Rubio-Somoza I."/>
            <person name="Bruggmann R."/>
            <person name="Erb M."/>
            <person name="Schlaeppi K."/>
        </authorList>
    </citation>
    <scope>NUCLEOTIDE SEQUENCE [LARGE SCALE GENOMIC DNA]</scope>
    <source>
        <strain evidence="2 3">LBA1-1-1.1</strain>
    </source>
</reference>
<accession>A0ABV3IIH0</accession>
<proteinExistence type="predicted"/>
<dbReference type="EMBL" id="JBEGIE010000066">
    <property type="protein sequence ID" value="MEV4914132.1"/>
    <property type="molecule type" value="Genomic_DNA"/>
</dbReference>
<evidence type="ECO:0000313" key="3">
    <source>
        <dbReference type="Proteomes" id="UP001552502"/>
    </source>
</evidence>
<evidence type="ECO:0000313" key="2">
    <source>
        <dbReference type="EMBL" id="MEV4914132.1"/>
    </source>
</evidence>
<organism evidence="2 3">
    <name type="scientific">Bacillus proteolyticus</name>
    <dbReference type="NCBI Taxonomy" id="2026192"/>
    <lineage>
        <taxon>Bacteria</taxon>
        <taxon>Bacillati</taxon>
        <taxon>Bacillota</taxon>
        <taxon>Bacilli</taxon>
        <taxon>Bacillales</taxon>
        <taxon>Bacillaceae</taxon>
        <taxon>Bacillus</taxon>
        <taxon>Bacillus cereus group</taxon>
    </lineage>
</organism>